<proteinExistence type="predicted"/>
<keyword evidence="1" id="KW-0812">Transmembrane</keyword>
<feature type="transmembrane region" description="Helical" evidence="1">
    <location>
        <begin position="21"/>
        <end position="44"/>
    </location>
</feature>
<feature type="transmembrane region" description="Helical" evidence="1">
    <location>
        <begin position="50"/>
        <end position="68"/>
    </location>
</feature>
<evidence type="ECO:0000313" key="3">
    <source>
        <dbReference type="Proteomes" id="UP001300496"/>
    </source>
</evidence>
<feature type="transmembrane region" description="Helical" evidence="1">
    <location>
        <begin position="402"/>
        <end position="421"/>
    </location>
</feature>
<organism evidence="2 3">
    <name type="scientific">Microbacterium memoriense</name>
    <dbReference type="NCBI Taxonomy" id="2978350"/>
    <lineage>
        <taxon>Bacteria</taxon>
        <taxon>Bacillati</taxon>
        <taxon>Actinomycetota</taxon>
        <taxon>Actinomycetes</taxon>
        <taxon>Micrococcales</taxon>
        <taxon>Microbacteriaceae</taxon>
        <taxon>Microbacterium</taxon>
    </lineage>
</organism>
<name>A0ABT2PBH8_9MICO</name>
<feature type="transmembrane region" description="Helical" evidence="1">
    <location>
        <begin position="427"/>
        <end position="445"/>
    </location>
</feature>
<feature type="transmembrane region" description="Helical" evidence="1">
    <location>
        <begin position="184"/>
        <end position="208"/>
    </location>
</feature>
<feature type="transmembrane region" description="Helical" evidence="1">
    <location>
        <begin position="220"/>
        <end position="251"/>
    </location>
</feature>
<dbReference type="EMBL" id="JAODOR010000007">
    <property type="protein sequence ID" value="MCT9001925.1"/>
    <property type="molecule type" value="Genomic_DNA"/>
</dbReference>
<accession>A0ABT2PBH8</accession>
<dbReference type="Proteomes" id="UP001300496">
    <property type="component" value="Unassembled WGS sequence"/>
</dbReference>
<reference evidence="2 3" key="1">
    <citation type="journal article" date="2024" name="Int. J. Syst. Evol. Microbiol.">
        <title>Microbacterium memoriense sp. nov., a member of the Actinomycetota from marine beach sediment of the north coast of Portugal.</title>
        <authorList>
            <person name="Santos J.D.N.D."/>
            <person name="Klimek D."/>
            <person name="Calusinska M."/>
            <person name="Lobo-da-Cunha A."/>
            <person name="Catita J."/>
            <person name="Goncalves H."/>
            <person name="Gonzalez I."/>
            <person name="Lage O.M."/>
        </authorList>
    </citation>
    <scope>NUCLEOTIDE SEQUENCE [LARGE SCALE GENOMIC DNA]</scope>
    <source>
        <strain evidence="2 3">PMIC_1C1B</strain>
    </source>
</reference>
<feature type="transmembrane region" description="Helical" evidence="1">
    <location>
        <begin position="103"/>
        <end position="124"/>
    </location>
</feature>
<keyword evidence="1" id="KW-1133">Transmembrane helix</keyword>
<keyword evidence="1" id="KW-0472">Membrane</keyword>
<evidence type="ECO:0000256" key="1">
    <source>
        <dbReference type="SAM" id="Phobius"/>
    </source>
</evidence>
<comment type="caution">
    <text evidence="2">The sequence shown here is derived from an EMBL/GenBank/DDBJ whole genome shotgun (WGS) entry which is preliminary data.</text>
</comment>
<evidence type="ECO:0008006" key="4">
    <source>
        <dbReference type="Google" id="ProtNLM"/>
    </source>
</evidence>
<sequence>MATTKPLAKRDDRVVARAYETASQTGVLLAVLLGVLAGAGIGLYFQNLGLGLSVAVGSSWLIASIGSASSAVERWSPLRVFLPVLFTYTSAGISLSGSDTATLEWWALVLALMGFGLGYSIAFSGAKQRAIAETPLPPSEPRVKMIFLLFAIATAVYALMWLQAGGPPALADDVNTARTQFFTSGVASTLVSIGYQVGLIVPVGLMLLREEIPHRRGLMWVAALSLLALLSLGNRGVIVGPAVILLIIALWNRALPIVLGMLLASAGLIIFSYAGFERNLTAWGSSYLNDLALAGYSDADRIFAPVLSYVSGTSWTFSQTIHLIPAQVPFQMGQQFFGPILFSPSADLFLKEALGLDFVGFGLALGFVNAFYLDWGLIGCFVGPFVFGIFIAMIYRLARFSSPAWVILIAYVLSKLLLSVYGHPFAYLAYIIAPLLIYFAAGGTLRELTPRRSSTPIGLATA</sequence>
<gene>
    <name evidence="2" type="ORF">N4R40_06055</name>
</gene>
<keyword evidence="3" id="KW-1185">Reference proteome</keyword>
<feature type="transmembrane region" description="Helical" evidence="1">
    <location>
        <begin position="348"/>
        <end position="369"/>
    </location>
</feature>
<dbReference type="RefSeq" id="WP_261606477.1">
    <property type="nucleotide sequence ID" value="NZ_JAODOR010000007.1"/>
</dbReference>
<protein>
    <recommendedName>
        <fullName evidence="4">Oligosaccharide repeat unit polymerase</fullName>
    </recommendedName>
</protein>
<evidence type="ECO:0000313" key="2">
    <source>
        <dbReference type="EMBL" id="MCT9001925.1"/>
    </source>
</evidence>
<feature type="transmembrane region" description="Helical" evidence="1">
    <location>
        <begin position="257"/>
        <end position="276"/>
    </location>
</feature>
<feature type="transmembrane region" description="Helical" evidence="1">
    <location>
        <begin position="80"/>
        <end position="97"/>
    </location>
</feature>
<feature type="transmembrane region" description="Helical" evidence="1">
    <location>
        <begin position="375"/>
        <end position="395"/>
    </location>
</feature>
<feature type="transmembrane region" description="Helical" evidence="1">
    <location>
        <begin position="145"/>
        <end position="164"/>
    </location>
</feature>